<dbReference type="PRINTS" id="PR00455">
    <property type="entry name" value="HTHTETR"/>
</dbReference>
<dbReference type="SUPFAM" id="SSF46689">
    <property type="entry name" value="Homeodomain-like"/>
    <property type="match status" value="1"/>
</dbReference>
<dbReference type="InterPro" id="IPR050624">
    <property type="entry name" value="HTH-type_Tx_Regulator"/>
</dbReference>
<sequence length="215" mass="24439">MKMKRAIQQQDKETRKKNILQSALDVFFNKGFKAAKMDEIASNANISKGTLYLYFSSKEQLFVELIQQIASPKVNQVEAMVNNDSTLEDKLNLFKQHAKNMLVDQQLPKLMKIIISDSGAFPELVTTYREMIVDRALKTMSQIIKRAQSNKECRQGDPIELAQLLVAPVIFSAIWRIVFEPSGATKINIDSLLALHINMLKQVLIVKDRVDEDAI</sequence>
<feature type="domain" description="HTH tetR-type" evidence="5">
    <location>
        <begin position="13"/>
        <end position="73"/>
    </location>
</feature>
<dbReference type="SUPFAM" id="SSF48498">
    <property type="entry name" value="Tetracyclin repressor-like, C-terminal domain"/>
    <property type="match status" value="1"/>
</dbReference>
<gene>
    <name evidence="6" type="ORF">H8B19_18120</name>
</gene>
<dbReference type="Proteomes" id="UP000601768">
    <property type="component" value="Unassembled WGS sequence"/>
</dbReference>
<dbReference type="Gene3D" id="1.10.357.10">
    <property type="entry name" value="Tetracycline Repressor, domain 2"/>
    <property type="match status" value="1"/>
</dbReference>
<organism evidence="6 7">
    <name type="scientific">Neptunicella marina</name>
    <dbReference type="NCBI Taxonomy" id="2125989"/>
    <lineage>
        <taxon>Bacteria</taxon>
        <taxon>Pseudomonadati</taxon>
        <taxon>Pseudomonadota</taxon>
        <taxon>Gammaproteobacteria</taxon>
        <taxon>Alteromonadales</taxon>
        <taxon>Alteromonadaceae</taxon>
        <taxon>Neptunicella</taxon>
    </lineage>
</organism>
<reference evidence="6" key="1">
    <citation type="journal article" date="2018" name="Int. J. Syst. Evol. Microbiol.">
        <title>Neptunicella marina gen. nov., sp. nov., isolated from surface seawater.</title>
        <authorList>
            <person name="Liu X."/>
            <person name="Lai Q."/>
            <person name="Du Y."/>
            <person name="Zhang X."/>
            <person name="Liu Z."/>
            <person name="Sun F."/>
            <person name="Shao Z."/>
        </authorList>
    </citation>
    <scope>NUCLEOTIDE SEQUENCE</scope>
    <source>
        <strain evidence="6">S27-2</strain>
    </source>
</reference>
<dbReference type="AlphaFoldDB" id="A0A8J6M204"/>
<feature type="DNA-binding region" description="H-T-H motif" evidence="4">
    <location>
        <begin position="36"/>
        <end position="55"/>
    </location>
</feature>
<evidence type="ECO:0000256" key="1">
    <source>
        <dbReference type="ARBA" id="ARBA00023015"/>
    </source>
</evidence>
<keyword evidence="7" id="KW-1185">Reference proteome</keyword>
<proteinExistence type="predicted"/>
<accession>A0A8J6M204</accession>
<name>A0A8J6M204_9ALTE</name>
<evidence type="ECO:0000313" key="6">
    <source>
        <dbReference type="EMBL" id="MBC3767799.1"/>
    </source>
</evidence>
<dbReference type="PANTHER" id="PTHR43479:SF11">
    <property type="entry name" value="ACREF_ENVCD OPERON REPRESSOR-RELATED"/>
    <property type="match status" value="1"/>
</dbReference>
<keyword evidence="2 4" id="KW-0238">DNA-binding</keyword>
<dbReference type="PANTHER" id="PTHR43479">
    <property type="entry name" value="ACREF/ENVCD OPERON REPRESSOR-RELATED"/>
    <property type="match status" value="1"/>
</dbReference>
<evidence type="ECO:0000256" key="4">
    <source>
        <dbReference type="PROSITE-ProRule" id="PRU00335"/>
    </source>
</evidence>
<dbReference type="InterPro" id="IPR009057">
    <property type="entry name" value="Homeodomain-like_sf"/>
</dbReference>
<protein>
    <submittedName>
        <fullName evidence="6">TetR/AcrR family transcriptional regulator</fullName>
    </submittedName>
</protein>
<keyword evidence="3" id="KW-0804">Transcription</keyword>
<evidence type="ECO:0000259" key="5">
    <source>
        <dbReference type="PROSITE" id="PS50977"/>
    </source>
</evidence>
<dbReference type="GO" id="GO:0003677">
    <property type="term" value="F:DNA binding"/>
    <property type="evidence" value="ECO:0007669"/>
    <property type="project" value="UniProtKB-UniRule"/>
</dbReference>
<dbReference type="RefSeq" id="WP_186508436.1">
    <property type="nucleotide sequence ID" value="NZ_JACNEP010000026.1"/>
</dbReference>
<keyword evidence="1" id="KW-0805">Transcription regulation</keyword>
<evidence type="ECO:0000256" key="2">
    <source>
        <dbReference type="ARBA" id="ARBA00023125"/>
    </source>
</evidence>
<evidence type="ECO:0000313" key="7">
    <source>
        <dbReference type="Proteomes" id="UP000601768"/>
    </source>
</evidence>
<evidence type="ECO:0000256" key="3">
    <source>
        <dbReference type="ARBA" id="ARBA00023163"/>
    </source>
</evidence>
<dbReference type="Pfam" id="PF00440">
    <property type="entry name" value="TetR_N"/>
    <property type="match status" value="1"/>
</dbReference>
<dbReference type="FunFam" id="1.10.10.60:FF:000141">
    <property type="entry name" value="TetR family transcriptional regulator"/>
    <property type="match status" value="1"/>
</dbReference>
<dbReference type="EMBL" id="JACNEP010000026">
    <property type="protein sequence ID" value="MBC3767799.1"/>
    <property type="molecule type" value="Genomic_DNA"/>
</dbReference>
<comment type="caution">
    <text evidence="6">The sequence shown here is derived from an EMBL/GenBank/DDBJ whole genome shotgun (WGS) entry which is preliminary data.</text>
</comment>
<reference evidence="6" key="2">
    <citation type="submission" date="2020-08" db="EMBL/GenBank/DDBJ databases">
        <authorList>
            <person name="Lai Q."/>
        </authorList>
    </citation>
    <scope>NUCLEOTIDE SEQUENCE</scope>
    <source>
        <strain evidence="6">S27-2</strain>
    </source>
</reference>
<dbReference type="InterPro" id="IPR036271">
    <property type="entry name" value="Tet_transcr_reg_TetR-rel_C_sf"/>
</dbReference>
<dbReference type="PROSITE" id="PS50977">
    <property type="entry name" value="HTH_TETR_2"/>
    <property type="match status" value="1"/>
</dbReference>
<dbReference type="InterPro" id="IPR001647">
    <property type="entry name" value="HTH_TetR"/>
</dbReference>